<comment type="caution">
    <text evidence="2">The sequence shown here is derived from an EMBL/GenBank/DDBJ whole genome shotgun (WGS) entry which is preliminary data.</text>
</comment>
<dbReference type="SUPFAM" id="SSF50156">
    <property type="entry name" value="PDZ domain-like"/>
    <property type="match status" value="2"/>
</dbReference>
<feature type="domain" description="PDZ" evidence="1">
    <location>
        <begin position="103"/>
        <end position="158"/>
    </location>
</feature>
<dbReference type="Proteomes" id="UP000024635">
    <property type="component" value="Unassembled WGS sequence"/>
</dbReference>
<dbReference type="PANTHER" id="PTHR31327:SF5">
    <property type="entry name" value="PDZ DOMAIN-CONTAINING PROTEIN"/>
    <property type="match status" value="1"/>
</dbReference>
<dbReference type="OrthoDB" id="5852987at2759"/>
<evidence type="ECO:0000259" key="1">
    <source>
        <dbReference type="PROSITE" id="PS50106"/>
    </source>
</evidence>
<dbReference type="AlphaFoldDB" id="A0A016S148"/>
<evidence type="ECO:0000313" key="3">
    <source>
        <dbReference type="Proteomes" id="UP000024635"/>
    </source>
</evidence>
<reference evidence="3" key="1">
    <citation type="journal article" date="2015" name="Nat. Genet.">
        <title>The genome and transcriptome of the zoonotic hookworm Ancylostoma ceylanicum identify infection-specific gene families.</title>
        <authorList>
            <person name="Schwarz E.M."/>
            <person name="Hu Y."/>
            <person name="Antoshechkin I."/>
            <person name="Miller M.M."/>
            <person name="Sternberg P.W."/>
            <person name="Aroian R.V."/>
        </authorList>
    </citation>
    <scope>NUCLEOTIDE SEQUENCE</scope>
    <source>
        <strain evidence="3">HY135</strain>
    </source>
</reference>
<accession>A0A016S148</accession>
<dbReference type="Gene3D" id="2.30.42.10">
    <property type="match status" value="1"/>
</dbReference>
<proteinExistence type="predicted"/>
<gene>
    <name evidence="2" type="primary">Acey_s0317.g2301</name>
    <name evidence="2" type="ORF">Y032_0317g2301</name>
</gene>
<name>A0A016S148_9BILA</name>
<dbReference type="PROSITE" id="PS50106">
    <property type="entry name" value="PDZ"/>
    <property type="match status" value="1"/>
</dbReference>
<sequence>MIEPPQLVKGKADVKLRSPVVGVEVKESKVTNIQAYSQLIGYLFVGDIIVAINGVKVSNTVEFAKAVNSKIPGIVAIEYLRDEMCTCDMKHLPPRRQGYELFEITLIWRSGGTPIGLLIHRDFSGRVVVAMVESGCTASKVVRAGDTLLKVNGIEVKDRDVARKAIFVVVI</sequence>
<evidence type="ECO:0000313" key="2">
    <source>
        <dbReference type="EMBL" id="EYB84358.1"/>
    </source>
</evidence>
<dbReference type="EMBL" id="JARK01001653">
    <property type="protein sequence ID" value="EYB84358.1"/>
    <property type="molecule type" value="Genomic_DNA"/>
</dbReference>
<keyword evidence="3" id="KW-1185">Reference proteome</keyword>
<protein>
    <recommendedName>
        <fullName evidence="1">PDZ domain-containing protein</fullName>
    </recommendedName>
</protein>
<dbReference type="InterPro" id="IPR001478">
    <property type="entry name" value="PDZ"/>
</dbReference>
<dbReference type="PANTHER" id="PTHR31327">
    <property type="entry name" value="SPERM MEIOSIS PDZ DOMAIN CONTAINING PROTEINS-RELATED"/>
    <property type="match status" value="1"/>
</dbReference>
<organism evidence="2 3">
    <name type="scientific">Ancylostoma ceylanicum</name>
    <dbReference type="NCBI Taxonomy" id="53326"/>
    <lineage>
        <taxon>Eukaryota</taxon>
        <taxon>Metazoa</taxon>
        <taxon>Ecdysozoa</taxon>
        <taxon>Nematoda</taxon>
        <taxon>Chromadorea</taxon>
        <taxon>Rhabditida</taxon>
        <taxon>Rhabditina</taxon>
        <taxon>Rhabditomorpha</taxon>
        <taxon>Strongyloidea</taxon>
        <taxon>Ancylostomatidae</taxon>
        <taxon>Ancylostomatinae</taxon>
        <taxon>Ancylostoma</taxon>
    </lineage>
</organism>
<dbReference type="InterPro" id="IPR040264">
    <property type="entry name" value="T15H9.4-like"/>
</dbReference>
<dbReference type="InterPro" id="IPR036034">
    <property type="entry name" value="PDZ_sf"/>
</dbReference>